<protein>
    <submittedName>
        <fullName evidence="3">Uncharacterized protein</fullName>
    </submittedName>
</protein>
<dbReference type="AlphaFoldDB" id="A0A427TPR0"/>
<keyword evidence="2" id="KW-0472">Membrane</keyword>
<keyword evidence="4" id="KW-1185">Reference proteome</keyword>
<gene>
    <name evidence="3" type="ORF">EIY87_00515</name>
</gene>
<keyword evidence="2" id="KW-1133">Transmembrane helix</keyword>
<feature type="transmembrane region" description="Helical" evidence="2">
    <location>
        <begin position="75"/>
        <end position="96"/>
    </location>
</feature>
<dbReference type="RefSeq" id="WP_125305637.1">
    <property type="nucleotide sequence ID" value="NZ_RSEC01000006.1"/>
</dbReference>
<reference evidence="3 4" key="1">
    <citation type="submission" date="2018-12" db="EMBL/GenBank/DDBJ databases">
        <title>Amycolatopsis eburnea sp. nov. actinomycete associate with arbuscular mycorrhiza fungal spore.</title>
        <authorList>
            <person name="Lumyong S."/>
            <person name="Chaiya L."/>
        </authorList>
    </citation>
    <scope>NUCLEOTIDE SEQUENCE [LARGE SCALE GENOMIC DNA]</scope>
    <source>
        <strain evidence="3 4">GLM-1</strain>
    </source>
</reference>
<proteinExistence type="predicted"/>
<feature type="region of interest" description="Disordered" evidence="1">
    <location>
        <begin position="1"/>
        <end position="25"/>
    </location>
</feature>
<accession>A0A427TPR0</accession>
<name>A0A427TPR0_9PSEU</name>
<evidence type="ECO:0000313" key="4">
    <source>
        <dbReference type="Proteomes" id="UP000267081"/>
    </source>
</evidence>
<dbReference type="EMBL" id="RSEC01000006">
    <property type="protein sequence ID" value="RSD26380.1"/>
    <property type="molecule type" value="Genomic_DNA"/>
</dbReference>
<keyword evidence="2" id="KW-0812">Transmembrane</keyword>
<evidence type="ECO:0000256" key="2">
    <source>
        <dbReference type="SAM" id="Phobius"/>
    </source>
</evidence>
<comment type="caution">
    <text evidence="3">The sequence shown here is derived from an EMBL/GenBank/DDBJ whole genome shotgun (WGS) entry which is preliminary data.</text>
</comment>
<evidence type="ECO:0000313" key="3">
    <source>
        <dbReference type="EMBL" id="RSD26380.1"/>
    </source>
</evidence>
<organism evidence="3 4">
    <name type="scientific">Amycolatopsis eburnea</name>
    <dbReference type="NCBI Taxonomy" id="2267691"/>
    <lineage>
        <taxon>Bacteria</taxon>
        <taxon>Bacillati</taxon>
        <taxon>Actinomycetota</taxon>
        <taxon>Actinomycetes</taxon>
        <taxon>Pseudonocardiales</taxon>
        <taxon>Pseudonocardiaceae</taxon>
        <taxon>Amycolatopsis</taxon>
    </lineage>
</organism>
<evidence type="ECO:0000256" key="1">
    <source>
        <dbReference type="SAM" id="MobiDB-lite"/>
    </source>
</evidence>
<dbReference type="Proteomes" id="UP000267081">
    <property type="component" value="Unassembled WGS sequence"/>
</dbReference>
<feature type="region of interest" description="Disordered" evidence="1">
    <location>
        <begin position="101"/>
        <end position="143"/>
    </location>
</feature>
<sequence>MVKPSKDPKPAGPIRRAARGAARQVNLRAAGQKVEEIFAEELDTPPPASEDGQRAELKRAVLSFTRLTEALRPQVAALLAAGVFAATAAAAFVAAVEAGLDKPTSPDAAAPTEPAVPYTPPVRPSCDEPAAGCPQRGDAAEGR</sequence>